<dbReference type="EMBL" id="LVVM01003376">
    <property type="protein sequence ID" value="OJA15048.1"/>
    <property type="molecule type" value="Genomic_DNA"/>
</dbReference>
<feature type="region of interest" description="Disordered" evidence="1">
    <location>
        <begin position="134"/>
        <end position="185"/>
    </location>
</feature>
<gene>
    <name evidence="2" type="ORF">AZE42_05844</name>
</gene>
<dbReference type="Proteomes" id="UP000183567">
    <property type="component" value="Unassembled WGS sequence"/>
</dbReference>
<name>A0A1J8QNQ4_9AGAM</name>
<reference evidence="2 3" key="1">
    <citation type="submission" date="2016-03" db="EMBL/GenBank/DDBJ databases">
        <title>Comparative genomics of the ectomycorrhizal sister species Rhizopogon vinicolor and Rhizopogon vesiculosus (Basidiomycota: Boletales) reveals a divergence of the mating type B locus.</title>
        <authorList>
            <person name="Mujic A.B."/>
            <person name="Kuo A."/>
            <person name="Tritt A."/>
            <person name="Lipzen A."/>
            <person name="Chen C."/>
            <person name="Johnson J."/>
            <person name="Sharma A."/>
            <person name="Barry K."/>
            <person name="Grigoriev I.V."/>
            <person name="Spatafora J.W."/>
        </authorList>
    </citation>
    <scope>NUCLEOTIDE SEQUENCE [LARGE SCALE GENOMIC DNA]</scope>
    <source>
        <strain evidence="2 3">AM-OR11-056</strain>
    </source>
</reference>
<evidence type="ECO:0000313" key="3">
    <source>
        <dbReference type="Proteomes" id="UP000183567"/>
    </source>
</evidence>
<evidence type="ECO:0000256" key="1">
    <source>
        <dbReference type="SAM" id="MobiDB-lite"/>
    </source>
</evidence>
<proteinExistence type="predicted"/>
<comment type="caution">
    <text evidence="2">The sequence shown here is derived from an EMBL/GenBank/DDBJ whole genome shotgun (WGS) entry which is preliminary data.</text>
</comment>
<feature type="region of interest" description="Disordered" evidence="1">
    <location>
        <begin position="26"/>
        <end position="76"/>
    </location>
</feature>
<evidence type="ECO:0000313" key="2">
    <source>
        <dbReference type="EMBL" id="OJA15048.1"/>
    </source>
</evidence>
<sequence>MSDDQKALKAEFEVVRRSVSLQEKGTSWEKFEQGSLHHHLSPRSIHPYNTRPPKRSKSPVLSNGRATTGRVRPVGSLGAEKISSNFGHTFRAISSSQFYQVPAKYTAKGLSSRRRTSSLFGVRPVICAGHKSHHAAPLAGREQRHGRSAGDTTSTFPQCSRPTTGRVPGPSSMRSTHRRSDVRGGRKILVPKALPETGGTNMARTRVQKTRPLSVKPSTVGPLPKPPISNNLNPISTEAELQTASSQASQGTSARMAMASFVLRSRDHSSEGPCIKAAARRVLVRAAPLLETDMAQTRVRKTRPMSLKRSAVGPLPKLEPPISQCDPKNNPILTKVELQTTTSQASCRRAIASRSTKQVVGQKNPVRGRRIVSKALKPKPVLNELIDAIIAGIHNPDTVNPRRSRDCEREPSVQIISHMLVLQDIKRPSYMSMGCRIRRPSWRPPHQDGESSAARIPCVAAVTSQN</sequence>
<protein>
    <submittedName>
        <fullName evidence="2">Uncharacterized protein</fullName>
    </submittedName>
</protein>
<dbReference type="OrthoDB" id="10611937at2759"/>
<dbReference type="AlphaFoldDB" id="A0A1J8QNQ4"/>
<accession>A0A1J8QNQ4</accession>
<feature type="compositionally biased region" description="Polar residues" evidence="1">
    <location>
        <begin position="150"/>
        <end position="163"/>
    </location>
</feature>
<keyword evidence="3" id="KW-1185">Reference proteome</keyword>
<organism evidence="2 3">
    <name type="scientific">Rhizopogon vesiculosus</name>
    <dbReference type="NCBI Taxonomy" id="180088"/>
    <lineage>
        <taxon>Eukaryota</taxon>
        <taxon>Fungi</taxon>
        <taxon>Dikarya</taxon>
        <taxon>Basidiomycota</taxon>
        <taxon>Agaricomycotina</taxon>
        <taxon>Agaricomycetes</taxon>
        <taxon>Agaricomycetidae</taxon>
        <taxon>Boletales</taxon>
        <taxon>Suillineae</taxon>
        <taxon>Rhizopogonaceae</taxon>
        <taxon>Rhizopogon</taxon>
    </lineage>
</organism>